<gene>
    <name evidence="5" type="ORF">PENTCL1PPCAC_21596</name>
</gene>
<dbReference type="SUPFAM" id="SSF56436">
    <property type="entry name" value="C-type lectin-like"/>
    <property type="match status" value="1"/>
</dbReference>
<dbReference type="InterPro" id="IPR016187">
    <property type="entry name" value="CTDL_fold"/>
</dbReference>
<evidence type="ECO:0008006" key="7">
    <source>
        <dbReference type="Google" id="ProtNLM"/>
    </source>
</evidence>
<keyword evidence="1" id="KW-1015">Disulfide bond</keyword>
<feature type="domain" description="C-type lectin" evidence="4">
    <location>
        <begin position="1"/>
        <end position="63"/>
    </location>
</feature>
<dbReference type="PROSITE" id="PS01180">
    <property type="entry name" value="CUB"/>
    <property type="match status" value="1"/>
</dbReference>
<accession>A0AAV5TY68</accession>
<comment type="caution">
    <text evidence="5">The sequence shown here is derived from an EMBL/GenBank/DDBJ whole genome shotgun (WGS) entry which is preliminary data.</text>
</comment>
<proteinExistence type="predicted"/>
<feature type="non-terminal residue" evidence="5">
    <location>
        <position position="1"/>
    </location>
</feature>
<dbReference type="InterPro" id="IPR001304">
    <property type="entry name" value="C-type_lectin-like"/>
</dbReference>
<evidence type="ECO:0000259" key="3">
    <source>
        <dbReference type="PROSITE" id="PS01180"/>
    </source>
</evidence>
<dbReference type="Gene3D" id="3.10.100.10">
    <property type="entry name" value="Mannose-Binding Protein A, subunit A"/>
    <property type="match status" value="1"/>
</dbReference>
<organism evidence="5 6">
    <name type="scientific">Pristionchus entomophagus</name>
    <dbReference type="NCBI Taxonomy" id="358040"/>
    <lineage>
        <taxon>Eukaryota</taxon>
        <taxon>Metazoa</taxon>
        <taxon>Ecdysozoa</taxon>
        <taxon>Nematoda</taxon>
        <taxon>Chromadorea</taxon>
        <taxon>Rhabditida</taxon>
        <taxon>Rhabditina</taxon>
        <taxon>Diplogasteromorpha</taxon>
        <taxon>Diplogasteroidea</taxon>
        <taxon>Neodiplogasteridae</taxon>
        <taxon>Pristionchus</taxon>
    </lineage>
</organism>
<dbReference type="PANTHER" id="PTHR22991:SF40">
    <property type="entry name" value="PROTEIN CBG13490"/>
    <property type="match status" value="1"/>
</dbReference>
<dbReference type="PROSITE" id="PS50041">
    <property type="entry name" value="C_TYPE_LECTIN_2"/>
    <property type="match status" value="1"/>
</dbReference>
<dbReference type="AlphaFoldDB" id="A0AAV5TY68"/>
<dbReference type="PANTHER" id="PTHR22991">
    <property type="entry name" value="PROTEIN CBG13490"/>
    <property type="match status" value="1"/>
</dbReference>
<evidence type="ECO:0000256" key="2">
    <source>
        <dbReference type="PROSITE-ProRule" id="PRU00059"/>
    </source>
</evidence>
<dbReference type="Pfam" id="PF00059">
    <property type="entry name" value="Lectin_C"/>
    <property type="match status" value="1"/>
</dbReference>
<feature type="domain" description="CUB" evidence="3">
    <location>
        <begin position="73"/>
        <end position="175"/>
    </location>
</feature>
<evidence type="ECO:0000313" key="6">
    <source>
        <dbReference type="Proteomes" id="UP001432027"/>
    </source>
</evidence>
<dbReference type="Proteomes" id="UP001432027">
    <property type="component" value="Unassembled WGS sequence"/>
</dbReference>
<comment type="caution">
    <text evidence="2">Lacks conserved residue(s) required for the propagation of feature annotation.</text>
</comment>
<dbReference type="EMBL" id="BTSX01000005">
    <property type="protein sequence ID" value="GMS99421.1"/>
    <property type="molecule type" value="Genomic_DNA"/>
</dbReference>
<dbReference type="PROSITE" id="PS00615">
    <property type="entry name" value="C_TYPE_LECTIN_1"/>
    <property type="match status" value="1"/>
</dbReference>
<sequence length="175" mass="19141">LGATVSGKGSEFGWIDGSAWDYDNYFAGFPDTRFGDCVVMDTEGSNGQWVNVNCSTKMSVACMRQQKHPTPVCSSGPWKEGEVIYSPGFPFDASTSCEYILNVDAGKRVEVEIYSLEANSCCDNLVLFENYFGGNIIANLTGDMHNQVYTTSSSNFMRVSWLPNGGVNVRGMMVS</sequence>
<dbReference type="InterPro" id="IPR016186">
    <property type="entry name" value="C-type_lectin-like/link_sf"/>
</dbReference>
<name>A0AAV5TY68_9BILA</name>
<dbReference type="CDD" id="cd00037">
    <property type="entry name" value="CLECT"/>
    <property type="match status" value="1"/>
</dbReference>
<keyword evidence="6" id="KW-1185">Reference proteome</keyword>
<dbReference type="SUPFAM" id="SSF49854">
    <property type="entry name" value="Spermadhesin, CUB domain"/>
    <property type="match status" value="1"/>
</dbReference>
<evidence type="ECO:0000313" key="5">
    <source>
        <dbReference type="EMBL" id="GMS99421.1"/>
    </source>
</evidence>
<evidence type="ECO:0000259" key="4">
    <source>
        <dbReference type="PROSITE" id="PS50041"/>
    </source>
</evidence>
<evidence type="ECO:0000256" key="1">
    <source>
        <dbReference type="ARBA" id="ARBA00023157"/>
    </source>
</evidence>
<reference evidence="5" key="1">
    <citation type="submission" date="2023-10" db="EMBL/GenBank/DDBJ databases">
        <title>Genome assembly of Pristionchus species.</title>
        <authorList>
            <person name="Yoshida K."/>
            <person name="Sommer R.J."/>
        </authorList>
    </citation>
    <scope>NUCLEOTIDE SEQUENCE</scope>
    <source>
        <strain evidence="5">RS0144</strain>
    </source>
</reference>
<dbReference type="InterPro" id="IPR035914">
    <property type="entry name" value="Sperma_CUB_dom_sf"/>
</dbReference>
<dbReference type="InterPro" id="IPR000859">
    <property type="entry name" value="CUB_dom"/>
</dbReference>
<dbReference type="Gene3D" id="2.60.120.290">
    <property type="entry name" value="Spermadhesin, CUB domain"/>
    <property type="match status" value="1"/>
</dbReference>
<feature type="non-terminal residue" evidence="5">
    <location>
        <position position="175"/>
    </location>
</feature>
<dbReference type="InterPro" id="IPR018378">
    <property type="entry name" value="C-type_lectin_CS"/>
</dbReference>
<protein>
    <recommendedName>
        <fullName evidence="7">CUB domain-containing protein</fullName>
    </recommendedName>
</protein>
<dbReference type="Pfam" id="PF00431">
    <property type="entry name" value="CUB"/>
    <property type="match status" value="1"/>
</dbReference>
<dbReference type="InterPro" id="IPR050976">
    <property type="entry name" value="Snaclec"/>
</dbReference>